<protein>
    <submittedName>
        <fullName evidence="2">Uncharacterized protein</fullName>
    </submittedName>
</protein>
<keyword evidence="1" id="KW-0732">Signal</keyword>
<dbReference type="OrthoDB" id="10607809at2759"/>
<dbReference type="EMBL" id="KV453849">
    <property type="protein sequence ID" value="ODV86606.1"/>
    <property type="molecule type" value="Genomic_DNA"/>
</dbReference>
<sequence length="637" mass="70416">MKLLSPILILSSLLAPLITEAANLPDELLEEAEMFAIGQVILYDWQDNEDYYSSYFKDNALYESYTSVLSVFYTEKFYNNWVETTLLNLESSMYKSLPASKTSALASSITSYYSLFTSLESTVTTVTPDVSTIATESSYDIAVPQASSSGAFSIVYGYAECDALYSDIANHASIYNSFYNTYTNTAVLSSFFDAYTGYTGATNESAFDMYCTEMNNYLSYFPWQSRILASAKTLWTEYTSEYIYYSTSYYSTTPSTTYTDTTVTVTDAYESTLYEQAKLYAVIADYQDNVYEYTSFLSSYLSAKPSATAMSKFADDLVLMNASTTMSSEAYYSIYSDISKIMSEFSWSSRLDYVAKTVYESFTSVYPESTGSSSPSPSITASTAQATGYTKSVIYPIVISTESVSYWTSDNVASNSTITVTKTTSIVSTSIMTSSATGDITSKFQSTISISSDIESIMVCGVNALIYDYKDYNSEYTSFISESSDNSKVKDYTEALSIYSSSNILANTNELATVLETFYNFIAVLPETMTDRIYDLLGYNYIATITDSNYRMSNYVTGDGYIFNELFRATTESEVSTSVASGNGSSSSTSSDINEAIFVIPTAVDIQLSATSSPPPGYTVITYLKTGEHYQLFQTSD</sequence>
<accession>A0A1E4T4B8</accession>
<reference evidence="3" key="1">
    <citation type="submission" date="2016-04" db="EMBL/GenBank/DDBJ databases">
        <title>Comparative genomics of biotechnologically important yeasts.</title>
        <authorList>
            <consortium name="DOE Joint Genome Institute"/>
            <person name="Riley R."/>
            <person name="Haridas S."/>
            <person name="Wolfe K.H."/>
            <person name="Lopes M.R."/>
            <person name="Hittinger C.T."/>
            <person name="Goker M."/>
            <person name="Salamov A."/>
            <person name="Wisecaver J."/>
            <person name="Long T.M."/>
            <person name="Aerts A.L."/>
            <person name="Barry K."/>
            <person name="Choi C."/>
            <person name="Clum A."/>
            <person name="Coughlan A.Y."/>
            <person name="Deshpande S."/>
            <person name="Douglass A.P."/>
            <person name="Hanson S.J."/>
            <person name="Klenk H.-P."/>
            <person name="Labutti K."/>
            <person name="Lapidus A."/>
            <person name="Lindquist E."/>
            <person name="Lipzen A."/>
            <person name="Meier-Kolthoff J.P."/>
            <person name="Ohm R.A."/>
            <person name="Otillar R.P."/>
            <person name="Pangilinan J."/>
            <person name="Peng Y."/>
            <person name="Rokas A."/>
            <person name="Rosa C.A."/>
            <person name="Scheuner C."/>
            <person name="Sibirny A.A."/>
            <person name="Slot J.C."/>
            <person name="Stielow J.B."/>
            <person name="Sun H."/>
            <person name="Kurtzman C.P."/>
            <person name="Blackwell M."/>
            <person name="Grigoriev I.V."/>
            <person name="Jeffries T.W."/>
        </authorList>
    </citation>
    <scope>NUCLEOTIDE SEQUENCE [LARGE SCALE GENOMIC DNA]</scope>
    <source>
        <strain evidence="3">NRRL YB-2248</strain>
    </source>
</reference>
<name>A0A1E4T4B8_9ASCO</name>
<gene>
    <name evidence="2" type="ORF">CANARDRAFT_112672</name>
</gene>
<feature type="chain" id="PRO_5009163040" evidence="1">
    <location>
        <begin position="22"/>
        <end position="637"/>
    </location>
</feature>
<evidence type="ECO:0000256" key="1">
    <source>
        <dbReference type="SAM" id="SignalP"/>
    </source>
</evidence>
<evidence type="ECO:0000313" key="3">
    <source>
        <dbReference type="Proteomes" id="UP000094801"/>
    </source>
</evidence>
<organism evidence="2 3">
    <name type="scientific">[Candida] arabinofermentans NRRL YB-2248</name>
    <dbReference type="NCBI Taxonomy" id="983967"/>
    <lineage>
        <taxon>Eukaryota</taxon>
        <taxon>Fungi</taxon>
        <taxon>Dikarya</taxon>
        <taxon>Ascomycota</taxon>
        <taxon>Saccharomycotina</taxon>
        <taxon>Pichiomycetes</taxon>
        <taxon>Pichiales</taxon>
        <taxon>Pichiaceae</taxon>
        <taxon>Ogataea</taxon>
        <taxon>Ogataea/Candida clade</taxon>
    </lineage>
</organism>
<feature type="signal peptide" evidence="1">
    <location>
        <begin position="1"/>
        <end position="21"/>
    </location>
</feature>
<dbReference type="AlphaFoldDB" id="A0A1E4T4B8"/>
<keyword evidence="3" id="KW-1185">Reference proteome</keyword>
<proteinExistence type="predicted"/>
<dbReference type="Proteomes" id="UP000094801">
    <property type="component" value="Unassembled WGS sequence"/>
</dbReference>
<evidence type="ECO:0000313" key="2">
    <source>
        <dbReference type="EMBL" id="ODV86606.1"/>
    </source>
</evidence>